<dbReference type="SUPFAM" id="SSF53098">
    <property type="entry name" value="Ribonuclease H-like"/>
    <property type="match status" value="1"/>
</dbReference>
<sequence length="1320" mass="149362">MPGFKPPENFDFRQPAGWQAWRERFARFRLASKLNKEDGDVQVSSFIYAMGAQAESIFKQFALTAEQQKSFDIVAQRFDTHFTPKRNLIHERALFHQRSQQQGETIEEYVRDLFKLAEFTEFPDRDNTIRDRVVLGVTDQNLSQKLQLEPDLDLDKAVTMARQHEQVKAQMAEQRGVSSNVDEVNKSSVGGSSFQRGRGRNHGHRGGAQGFSGHRGSSSSHRGGSSSHRGGSTSQRGGRQSGQRSCYKCGNSPHERGTVCPAMGKTCRACGKSNHFQSVCRSKQTLDNLTNSEQGEKFFLGSLETTENEPPWRVSLSIGNRVVNFKIDTGADVSVISESEFKKMSPRPKLHTSHAKLESPGGPVENMGQFVAQTSFKGKRTTFRVYVLRGETDSLLSRSTALKLGLVKRLDEMNNLAFGDIGVPVKCDPIKIVLNEDAEPYSISVPRRVPIPLLPKVERELQRMLSDGIIEKVTEPTDWCAPIVPVLKKNGNVRICVDLKRLNRSVKRERYTLPTLEDMTHKLAGAKVFTKLDATSGFWQIPLQEESAKLTTFMTPFGRFYFKRLPFGISLAPEIFQRTMEDMLQGIDGVVCFMDDVVVSGDSEAEHDERLRQVLERVRQAGLKLNKEKCEFRKTKLDFLGHTISQDGIQPDLSKVKAIIEMTEPQDVSELRRFLGMVNYLGRFIPNLADILKPLNALLHKDTQWIWDSEQRQAFEQVKKSITNAPTLAFYELGRETVVCSDASSYGLGGVLYQVYEGELKPVAFCSRTLTSAECKYAQIEKECLAGVYACEKFQRYLTGLPEFKLITDHRPLVPLINKKDLTDTPLRCQRMLMRLMRHNVVAEYEPGKNLVVADALSRSPLAETESPEQNTLETDVQVHVDAVRASWSVSDEKLEALRKATQEDVTLQTALEYTRSGWPQYKEDVKLAAREFYSVKDELSDHDGLLVRGSRIVIPFSHRKDILGKIHDGHQGIQKCRERANQCVWWSGMGQEIKEMVGRCRHCLESKPTQRKEPLITSKLPEYPFQKVGVDLLAFRGENYLSYVDYYSRFIEIEQLSRETAEEVIGKLKDLFSRHGVPEIVVSDNGTQFTSEKFQDFRHSWGFTHVTSSPRYPQSNGEAERSVQTSKTILKQSDVALALLSYRATPIPSLGASPAELAFGRQLRTRLPSLPKSLIPQTPVAKDFKERDRQAKQQQKENYDRRHGVQSLPTLEPGETVKIKIDGEDGWRQSGRVVEQCATRSYVVQTPTGRLRRNRRHLRRAPTGEEVQIRDETVPKYPAAGDSVGAETVELELPDPPDVETSPVRTRSGREVKLPLRFQ</sequence>
<feature type="compositionally biased region" description="Basic and acidic residues" evidence="2">
    <location>
        <begin position="1183"/>
        <end position="1204"/>
    </location>
</feature>
<comment type="caution">
    <text evidence="6">The sequence shown here is derived from an EMBL/GenBank/DDBJ whole genome shotgun (WGS) entry which is preliminary data.</text>
</comment>
<dbReference type="InterPro" id="IPR041577">
    <property type="entry name" value="RT_RNaseH_2"/>
</dbReference>
<keyword evidence="7" id="KW-1185">Reference proteome</keyword>
<dbReference type="PROSITE" id="PS50175">
    <property type="entry name" value="ASP_PROT_RETROV"/>
    <property type="match status" value="1"/>
</dbReference>
<keyword evidence="1" id="KW-0378">Hydrolase</keyword>
<dbReference type="Gene3D" id="1.10.340.70">
    <property type="match status" value="1"/>
</dbReference>
<dbReference type="PANTHER" id="PTHR37984:SF9">
    <property type="entry name" value="INTEGRASE CATALYTIC DOMAIN-CONTAINING PROTEIN"/>
    <property type="match status" value="1"/>
</dbReference>
<dbReference type="PANTHER" id="PTHR37984">
    <property type="entry name" value="PROTEIN CBG26694"/>
    <property type="match status" value="1"/>
</dbReference>
<feature type="compositionally biased region" description="Acidic residues" evidence="2">
    <location>
        <begin position="1290"/>
        <end position="1299"/>
    </location>
</feature>
<dbReference type="FunFam" id="3.30.420.10:FF:000063">
    <property type="entry name" value="Retrovirus-related Pol polyprotein from transposon 297-like Protein"/>
    <property type="match status" value="1"/>
</dbReference>
<dbReference type="InterPro" id="IPR041588">
    <property type="entry name" value="Integrase_H2C2"/>
</dbReference>
<dbReference type="GO" id="GO:0006508">
    <property type="term" value="P:proteolysis"/>
    <property type="evidence" value="ECO:0007669"/>
    <property type="project" value="InterPro"/>
</dbReference>
<dbReference type="Gene3D" id="2.40.70.10">
    <property type="entry name" value="Acid Proteases"/>
    <property type="match status" value="1"/>
</dbReference>
<gene>
    <name evidence="6" type="ORF">V1264_010595</name>
</gene>
<dbReference type="Pfam" id="PF00665">
    <property type="entry name" value="rve"/>
    <property type="match status" value="1"/>
</dbReference>
<dbReference type="Gene3D" id="3.30.420.10">
    <property type="entry name" value="Ribonuclease H-like superfamily/Ribonuclease H"/>
    <property type="match status" value="1"/>
</dbReference>
<evidence type="ECO:0000313" key="7">
    <source>
        <dbReference type="Proteomes" id="UP001374579"/>
    </source>
</evidence>
<reference evidence="6 7" key="1">
    <citation type="submission" date="2024-02" db="EMBL/GenBank/DDBJ databases">
        <title>Chromosome-scale genome assembly of the rough periwinkle Littorina saxatilis.</title>
        <authorList>
            <person name="De Jode A."/>
            <person name="Faria R."/>
            <person name="Formenti G."/>
            <person name="Sims Y."/>
            <person name="Smith T.P."/>
            <person name="Tracey A."/>
            <person name="Wood J.M.D."/>
            <person name="Zagrodzka Z.B."/>
            <person name="Johannesson K."/>
            <person name="Butlin R.K."/>
            <person name="Leder E.H."/>
        </authorList>
    </citation>
    <scope>NUCLEOTIDE SEQUENCE [LARGE SCALE GENOMIC DNA]</scope>
    <source>
        <strain evidence="6">Snail1</strain>
        <tissue evidence="6">Muscle</tissue>
    </source>
</reference>
<dbReference type="CDD" id="cd01647">
    <property type="entry name" value="RT_LTR"/>
    <property type="match status" value="1"/>
</dbReference>
<dbReference type="InterPro" id="IPR000477">
    <property type="entry name" value="RT_dom"/>
</dbReference>
<dbReference type="EMBL" id="JBAMIC010000024">
    <property type="protein sequence ID" value="KAK7090848.1"/>
    <property type="molecule type" value="Genomic_DNA"/>
</dbReference>
<organism evidence="6 7">
    <name type="scientific">Littorina saxatilis</name>
    <dbReference type="NCBI Taxonomy" id="31220"/>
    <lineage>
        <taxon>Eukaryota</taxon>
        <taxon>Metazoa</taxon>
        <taxon>Spiralia</taxon>
        <taxon>Lophotrochozoa</taxon>
        <taxon>Mollusca</taxon>
        <taxon>Gastropoda</taxon>
        <taxon>Caenogastropoda</taxon>
        <taxon>Littorinimorpha</taxon>
        <taxon>Littorinoidea</taxon>
        <taxon>Littorinidae</taxon>
        <taxon>Littorina</taxon>
    </lineage>
</organism>
<feature type="compositionally biased region" description="Basic and acidic residues" evidence="2">
    <location>
        <begin position="1309"/>
        <end position="1320"/>
    </location>
</feature>
<dbReference type="Pfam" id="PF17919">
    <property type="entry name" value="RT_RNaseH_2"/>
    <property type="match status" value="1"/>
</dbReference>
<evidence type="ECO:0000259" key="5">
    <source>
        <dbReference type="PROSITE" id="PS50994"/>
    </source>
</evidence>
<feature type="domain" description="Peptidase A2" evidence="3">
    <location>
        <begin position="323"/>
        <end position="400"/>
    </location>
</feature>
<dbReference type="FunFam" id="3.30.70.270:FF:000026">
    <property type="entry name" value="Transposon Ty3-G Gag-Pol polyprotein"/>
    <property type="match status" value="1"/>
</dbReference>
<dbReference type="PROSITE" id="PS50878">
    <property type="entry name" value="RT_POL"/>
    <property type="match status" value="1"/>
</dbReference>
<protein>
    <recommendedName>
        <fullName evidence="8">Endonuclease</fullName>
    </recommendedName>
</protein>
<name>A0AAN9APQ6_9CAEN</name>
<accession>A0AAN9APQ6</accession>
<dbReference type="GO" id="GO:0003676">
    <property type="term" value="F:nucleic acid binding"/>
    <property type="evidence" value="ECO:0007669"/>
    <property type="project" value="InterPro"/>
</dbReference>
<feature type="compositionally biased region" description="Basic residues" evidence="2">
    <location>
        <begin position="344"/>
        <end position="354"/>
    </location>
</feature>
<feature type="region of interest" description="Disordered" evidence="2">
    <location>
        <begin position="1171"/>
        <end position="1216"/>
    </location>
</feature>
<evidence type="ECO:0008006" key="8">
    <source>
        <dbReference type="Google" id="ProtNLM"/>
    </source>
</evidence>
<evidence type="ECO:0000313" key="6">
    <source>
        <dbReference type="EMBL" id="KAK7090848.1"/>
    </source>
</evidence>
<dbReference type="Pfam" id="PF17921">
    <property type="entry name" value="Integrase_H2C2"/>
    <property type="match status" value="1"/>
</dbReference>
<dbReference type="InterPro" id="IPR001995">
    <property type="entry name" value="Peptidase_A2_cat"/>
</dbReference>
<dbReference type="InterPro" id="IPR043502">
    <property type="entry name" value="DNA/RNA_pol_sf"/>
</dbReference>
<evidence type="ECO:0000256" key="2">
    <source>
        <dbReference type="SAM" id="MobiDB-lite"/>
    </source>
</evidence>
<dbReference type="InterPro" id="IPR043128">
    <property type="entry name" value="Rev_trsase/Diguanyl_cyclase"/>
</dbReference>
<evidence type="ECO:0000259" key="4">
    <source>
        <dbReference type="PROSITE" id="PS50878"/>
    </source>
</evidence>
<evidence type="ECO:0000256" key="1">
    <source>
        <dbReference type="ARBA" id="ARBA00022801"/>
    </source>
</evidence>
<feature type="domain" description="Integrase catalytic" evidence="5">
    <location>
        <begin position="1021"/>
        <end position="1188"/>
    </location>
</feature>
<feature type="region of interest" description="Disordered" evidence="2">
    <location>
        <begin position="165"/>
        <end position="251"/>
    </location>
</feature>
<dbReference type="InterPro" id="IPR021109">
    <property type="entry name" value="Peptidase_aspartic_dom_sf"/>
</dbReference>
<dbReference type="CDD" id="cd09274">
    <property type="entry name" value="RNase_HI_RT_Ty3"/>
    <property type="match status" value="1"/>
</dbReference>
<feature type="region of interest" description="Disordered" evidence="2">
    <location>
        <begin position="1272"/>
        <end position="1320"/>
    </location>
</feature>
<dbReference type="SUPFAM" id="SSF56672">
    <property type="entry name" value="DNA/RNA polymerases"/>
    <property type="match status" value="1"/>
</dbReference>
<dbReference type="Gene3D" id="3.30.70.270">
    <property type="match status" value="2"/>
</dbReference>
<dbReference type="InterPro" id="IPR050951">
    <property type="entry name" value="Retrovirus_Pol_polyprotein"/>
</dbReference>
<feature type="compositionally biased region" description="Low complexity" evidence="2">
    <location>
        <begin position="212"/>
        <end position="245"/>
    </location>
</feature>
<dbReference type="GO" id="GO:0015074">
    <property type="term" value="P:DNA integration"/>
    <property type="evidence" value="ECO:0007669"/>
    <property type="project" value="InterPro"/>
</dbReference>
<dbReference type="GO" id="GO:0004190">
    <property type="term" value="F:aspartic-type endopeptidase activity"/>
    <property type="evidence" value="ECO:0007669"/>
    <property type="project" value="InterPro"/>
</dbReference>
<dbReference type="PROSITE" id="PS50994">
    <property type="entry name" value="INTEGRASE"/>
    <property type="match status" value="1"/>
</dbReference>
<dbReference type="Proteomes" id="UP001374579">
    <property type="component" value="Unassembled WGS sequence"/>
</dbReference>
<dbReference type="Pfam" id="PF00078">
    <property type="entry name" value="RVT_1"/>
    <property type="match status" value="1"/>
</dbReference>
<dbReference type="InterPro" id="IPR012337">
    <property type="entry name" value="RNaseH-like_sf"/>
</dbReference>
<feature type="domain" description="Reverse transcriptase" evidence="4">
    <location>
        <begin position="467"/>
        <end position="644"/>
    </location>
</feature>
<feature type="compositionally biased region" description="Polar residues" evidence="2">
    <location>
        <begin position="176"/>
        <end position="195"/>
    </location>
</feature>
<proteinExistence type="predicted"/>
<dbReference type="InterPro" id="IPR036397">
    <property type="entry name" value="RNaseH_sf"/>
</dbReference>
<dbReference type="InterPro" id="IPR001584">
    <property type="entry name" value="Integrase_cat-core"/>
</dbReference>
<feature type="region of interest" description="Disordered" evidence="2">
    <location>
        <begin position="344"/>
        <end position="364"/>
    </location>
</feature>
<dbReference type="Gene3D" id="3.10.10.10">
    <property type="entry name" value="HIV Type 1 Reverse Transcriptase, subunit A, domain 1"/>
    <property type="match status" value="1"/>
</dbReference>
<dbReference type="SUPFAM" id="SSF50630">
    <property type="entry name" value="Acid proteases"/>
    <property type="match status" value="1"/>
</dbReference>
<dbReference type="FunFam" id="1.10.340.70:FF:000003">
    <property type="entry name" value="Protein CBG25708"/>
    <property type="match status" value="1"/>
</dbReference>
<evidence type="ECO:0000259" key="3">
    <source>
        <dbReference type="PROSITE" id="PS50175"/>
    </source>
</evidence>